<sequence length="406" mass="47043">MTCQESERPTAKHAASEDSKKGRRHKPRNSDNTSSDEDEEEMRVYDISYTMFPISWVDIGDPYIEKREKLQEPHDSEYEWKMLERCVDQNTTQAARPHTRNGTTRMREQCKTEISRYSSKHCNNEIADSKYKNLSEEMKSQTLSGNFENCGNRTIEERDDERTGRTYNKFNKGDNKEMCHESSLEKVTAAPKEYDHRNPRYTPEQSSKKTEPRLSKQRSRKGTIPTSVKNHKGKKSLTANRHIEETTKDTSNGTINQNKKSKSDGHSMEESNSWSDEHHEERIKRTSEPPIKREIAQTSGQVSLKVVTEPNITQNNDRDIDQVSNEHTNKNTKHPHGPYNSEEVREFMNQQYKKYESDPTVMVYDSLSGETYSGAGWSTMTKRKIPPRKYGCLQEVANLLASQRES</sequence>
<proteinExistence type="predicted"/>
<evidence type="ECO:0000313" key="3">
    <source>
        <dbReference type="Proteomes" id="UP001377567"/>
    </source>
</evidence>
<feature type="region of interest" description="Disordered" evidence="1">
    <location>
        <begin position="144"/>
        <end position="340"/>
    </location>
</feature>
<keyword evidence="3" id="KW-1185">Reference proteome</keyword>
<reference evidence="2 3" key="1">
    <citation type="journal article" date="2023" name="Elife">
        <title>Identification of key yeast species and microbe-microbe interactions impacting larval growth of Drosophila in the wild.</title>
        <authorList>
            <person name="Mure A."/>
            <person name="Sugiura Y."/>
            <person name="Maeda R."/>
            <person name="Honda K."/>
            <person name="Sakurai N."/>
            <person name="Takahashi Y."/>
            <person name="Watada M."/>
            <person name="Katoh T."/>
            <person name="Gotoh A."/>
            <person name="Gotoh Y."/>
            <person name="Taniguchi I."/>
            <person name="Nakamura K."/>
            <person name="Hayashi T."/>
            <person name="Katayama T."/>
            <person name="Uemura T."/>
            <person name="Hattori Y."/>
        </authorList>
    </citation>
    <scope>NUCLEOTIDE SEQUENCE [LARGE SCALE GENOMIC DNA]</scope>
    <source>
        <strain evidence="2 3">KH-74</strain>
    </source>
</reference>
<feature type="compositionally biased region" description="Basic and acidic residues" evidence="1">
    <location>
        <begin position="1"/>
        <end position="20"/>
    </location>
</feature>
<feature type="compositionally biased region" description="Basic and acidic residues" evidence="1">
    <location>
        <begin position="154"/>
        <end position="164"/>
    </location>
</feature>
<name>A0AAV5RSV2_MAUHU</name>
<organism evidence="2 3">
    <name type="scientific">Maudiozyma humilis</name>
    <name type="common">Sour dough yeast</name>
    <name type="synonym">Kazachstania humilis</name>
    <dbReference type="NCBI Taxonomy" id="51915"/>
    <lineage>
        <taxon>Eukaryota</taxon>
        <taxon>Fungi</taxon>
        <taxon>Dikarya</taxon>
        <taxon>Ascomycota</taxon>
        <taxon>Saccharomycotina</taxon>
        <taxon>Saccharomycetes</taxon>
        <taxon>Saccharomycetales</taxon>
        <taxon>Saccharomycetaceae</taxon>
        <taxon>Maudiozyma</taxon>
    </lineage>
</organism>
<evidence type="ECO:0000256" key="1">
    <source>
        <dbReference type="SAM" id="MobiDB-lite"/>
    </source>
</evidence>
<accession>A0AAV5RSV2</accession>
<feature type="compositionally biased region" description="Polar residues" evidence="1">
    <location>
        <begin position="249"/>
        <end position="258"/>
    </location>
</feature>
<feature type="compositionally biased region" description="Basic and acidic residues" evidence="1">
    <location>
        <begin position="171"/>
        <end position="184"/>
    </location>
</feature>
<dbReference type="EMBL" id="BTGD01000001">
    <property type="protein sequence ID" value="GMM53797.1"/>
    <property type="molecule type" value="Genomic_DNA"/>
</dbReference>
<feature type="region of interest" description="Disordered" evidence="1">
    <location>
        <begin position="1"/>
        <end position="41"/>
    </location>
</feature>
<gene>
    <name evidence="2" type="ORF">DAKH74_004130</name>
</gene>
<comment type="caution">
    <text evidence="2">The sequence shown here is derived from an EMBL/GenBank/DDBJ whole genome shotgun (WGS) entry which is preliminary data.</text>
</comment>
<feature type="compositionally biased region" description="Basic and acidic residues" evidence="1">
    <location>
        <begin position="261"/>
        <end position="295"/>
    </location>
</feature>
<protein>
    <submittedName>
        <fullName evidence="2">Uncharacterized protein</fullName>
    </submittedName>
</protein>
<dbReference type="AlphaFoldDB" id="A0AAV5RSV2"/>
<dbReference type="Proteomes" id="UP001377567">
    <property type="component" value="Unassembled WGS sequence"/>
</dbReference>
<evidence type="ECO:0000313" key="2">
    <source>
        <dbReference type="EMBL" id="GMM53797.1"/>
    </source>
</evidence>